<gene>
    <name evidence="2" type="ORF">CEPIT_LOCUS14845</name>
</gene>
<evidence type="ECO:0000313" key="2">
    <source>
        <dbReference type="EMBL" id="CAH9099207.1"/>
    </source>
</evidence>
<name>A0AAV0DEL6_9ASTE</name>
<sequence length="690" mass="78945">MVRRHRKSGLWEHSEQRGKALSTFPRKFYRKRRNVKGGDMENPAKRLRTTLRPIPFIPSKILDFCSHENLLKRLGLWQYVNVDFNQKVDVDLIAQLVATYDPKLKRGFVNGLTIRVSKVEFARAFGLPLRNTKNRKKKGVRNGTLSDEVLGFIEDFLSIWMVLCDDTCLLPNTVLKCIKLIKDGKPEMVDWASLLWCMVEKELALGDKLEDCYYAVHLQCLIKSQHQEAFVNEKAELVEFVDMEENRTVQEQEKTALRGSNIDLRLGFNLEKTEEETVLDEEQQSPLAQNDKPILSFYTRKQCSTISNDYEERGEGIKKLLGKDEGREYGEEEGLEDKFHVMGNADILLEGGVTNNFLQTMDVDEQECMAVDNFKEEEKESKDLLVKEGSGLKCRDEEAIKDRFHVLGSGDILVRDERLTCNYLQGMEVHEQEGIVIDDLEEVKKVSSGLLDNEGVEEHNDGTPEVDGTENLLQKIEAPQIHGLDPNGKRDADGYNNHQSQGENESLNAGGGPSDESTSIEALLDQLHQNLIVTKMKQQAQDRIVSQLDSRRHFLLSECSKRDSLIAHMQMIKYEEIQKRDNMIFRLQSELSMMGNIVNGYANALKDVNRDFAKCRKLAQIRRKQDEEYKAMCLVLEKAKEAEVGYAVEFGMWEDKVMAMGIRLMSLSSEVDVLKELQTKQRAAHPPDEV</sequence>
<evidence type="ECO:0000256" key="1">
    <source>
        <dbReference type="SAM" id="MobiDB-lite"/>
    </source>
</evidence>
<dbReference type="Proteomes" id="UP001152523">
    <property type="component" value="Unassembled WGS sequence"/>
</dbReference>
<dbReference type="AlphaFoldDB" id="A0AAV0DEL6"/>
<reference evidence="2" key="1">
    <citation type="submission" date="2022-07" db="EMBL/GenBank/DDBJ databases">
        <authorList>
            <person name="Macas J."/>
            <person name="Novak P."/>
            <person name="Neumann P."/>
        </authorList>
    </citation>
    <scope>NUCLEOTIDE SEQUENCE</scope>
</reference>
<feature type="region of interest" description="Disordered" evidence="1">
    <location>
        <begin position="479"/>
        <end position="517"/>
    </location>
</feature>
<accession>A0AAV0DEL6</accession>
<organism evidence="2 3">
    <name type="scientific">Cuscuta epithymum</name>
    <dbReference type="NCBI Taxonomy" id="186058"/>
    <lineage>
        <taxon>Eukaryota</taxon>
        <taxon>Viridiplantae</taxon>
        <taxon>Streptophyta</taxon>
        <taxon>Embryophyta</taxon>
        <taxon>Tracheophyta</taxon>
        <taxon>Spermatophyta</taxon>
        <taxon>Magnoliopsida</taxon>
        <taxon>eudicotyledons</taxon>
        <taxon>Gunneridae</taxon>
        <taxon>Pentapetalae</taxon>
        <taxon>asterids</taxon>
        <taxon>lamiids</taxon>
        <taxon>Solanales</taxon>
        <taxon>Convolvulaceae</taxon>
        <taxon>Cuscuteae</taxon>
        <taxon>Cuscuta</taxon>
        <taxon>Cuscuta subgen. Cuscuta</taxon>
    </lineage>
</organism>
<dbReference type="PANTHER" id="PTHR35120:SF2">
    <property type="entry name" value="AMINOTRANSFERASE-LIKE PLANT MOBILE DOMAIN-CONTAINING PROTEIN"/>
    <property type="match status" value="1"/>
</dbReference>
<dbReference type="PANTHER" id="PTHR35120">
    <property type="entry name" value="HISTONE ACETYLTRANSFERASE KAT6B-LIKE"/>
    <property type="match status" value="1"/>
</dbReference>
<feature type="compositionally biased region" description="Polar residues" evidence="1">
    <location>
        <begin position="496"/>
        <end position="507"/>
    </location>
</feature>
<comment type="caution">
    <text evidence="2">The sequence shown here is derived from an EMBL/GenBank/DDBJ whole genome shotgun (WGS) entry which is preliminary data.</text>
</comment>
<evidence type="ECO:0000313" key="3">
    <source>
        <dbReference type="Proteomes" id="UP001152523"/>
    </source>
</evidence>
<proteinExistence type="predicted"/>
<dbReference type="EMBL" id="CAMAPF010000104">
    <property type="protein sequence ID" value="CAH9099207.1"/>
    <property type="molecule type" value="Genomic_DNA"/>
</dbReference>
<protein>
    <submittedName>
        <fullName evidence="2">Uncharacterized protein</fullName>
    </submittedName>
</protein>
<keyword evidence="3" id="KW-1185">Reference proteome</keyword>